<protein>
    <submittedName>
        <fullName evidence="1">Uncharacterized protein</fullName>
    </submittedName>
</protein>
<dbReference type="AlphaFoldDB" id="A0A7J6E361"/>
<sequence length="105" mass="11576">MDDSSLHFFFSLTACNEDLGESGALNKSANKASLIELVINSFSPSPSSSEKSIGLIPKIESIVFVFRTFAVELCDSPPLTRLSCFHLRSLQQSFLGSIVEFSRRQ</sequence>
<reference evidence="1 2" key="1">
    <citation type="journal article" date="2020" name="bioRxiv">
        <title>Sequence and annotation of 42 cannabis genomes reveals extensive copy number variation in cannabinoid synthesis and pathogen resistance genes.</title>
        <authorList>
            <person name="Mckernan K.J."/>
            <person name="Helbert Y."/>
            <person name="Kane L.T."/>
            <person name="Ebling H."/>
            <person name="Zhang L."/>
            <person name="Liu B."/>
            <person name="Eaton Z."/>
            <person name="Mclaughlin S."/>
            <person name="Kingan S."/>
            <person name="Baybayan P."/>
            <person name="Concepcion G."/>
            <person name="Jordan M."/>
            <person name="Riva A."/>
            <person name="Barbazuk W."/>
            <person name="Harkins T."/>
        </authorList>
    </citation>
    <scope>NUCLEOTIDE SEQUENCE [LARGE SCALE GENOMIC DNA]</scope>
    <source>
        <strain evidence="2">cv. Jamaican Lion 4</strain>
        <tissue evidence="1">Leaf</tissue>
    </source>
</reference>
<dbReference type="Proteomes" id="UP000583929">
    <property type="component" value="Unassembled WGS sequence"/>
</dbReference>
<comment type="caution">
    <text evidence="1">The sequence shown here is derived from an EMBL/GenBank/DDBJ whole genome shotgun (WGS) entry which is preliminary data.</text>
</comment>
<keyword evidence="2" id="KW-1185">Reference proteome</keyword>
<name>A0A7J6E361_CANSA</name>
<evidence type="ECO:0000313" key="2">
    <source>
        <dbReference type="Proteomes" id="UP000583929"/>
    </source>
</evidence>
<gene>
    <name evidence="1" type="ORF">G4B88_015029</name>
</gene>
<dbReference type="EMBL" id="JAATIQ010000535">
    <property type="protein sequence ID" value="KAF4352119.1"/>
    <property type="molecule type" value="Genomic_DNA"/>
</dbReference>
<evidence type="ECO:0000313" key="1">
    <source>
        <dbReference type="EMBL" id="KAF4352119.1"/>
    </source>
</evidence>
<proteinExistence type="predicted"/>
<accession>A0A7J6E361</accession>
<organism evidence="1 2">
    <name type="scientific">Cannabis sativa</name>
    <name type="common">Hemp</name>
    <name type="synonym">Marijuana</name>
    <dbReference type="NCBI Taxonomy" id="3483"/>
    <lineage>
        <taxon>Eukaryota</taxon>
        <taxon>Viridiplantae</taxon>
        <taxon>Streptophyta</taxon>
        <taxon>Embryophyta</taxon>
        <taxon>Tracheophyta</taxon>
        <taxon>Spermatophyta</taxon>
        <taxon>Magnoliopsida</taxon>
        <taxon>eudicotyledons</taxon>
        <taxon>Gunneridae</taxon>
        <taxon>Pentapetalae</taxon>
        <taxon>rosids</taxon>
        <taxon>fabids</taxon>
        <taxon>Rosales</taxon>
        <taxon>Cannabaceae</taxon>
        <taxon>Cannabis</taxon>
    </lineage>
</organism>